<dbReference type="eggNOG" id="COG0452">
    <property type="taxonomic scope" value="Bacteria"/>
</dbReference>
<dbReference type="GO" id="GO:0015937">
    <property type="term" value="P:coenzyme A biosynthetic process"/>
    <property type="evidence" value="ECO:0007669"/>
    <property type="project" value="TreeGrafter"/>
</dbReference>
<gene>
    <name evidence="3" type="ORF">SCABRO_01491</name>
</gene>
<comment type="caution">
    <text evidence="3">The sequence shown here is derived from an EMBL/GenBank/DDBJ whole genome shotgun (WGS) entry which is preliminary data.</text>
</comment>
<dbReference type="Proteomes" id="UP000030652">
    <property type="component" value="Unassembled WGS sequence"/>
</dbReference>
<protein>
    <submittedName>
        <fullName evidence="3">Phosphopantothenoylcysteine</fullName>
    </submittedName>
</protein>
<dbReference type="GO" id="GO:0004633">
    <property type="term" value="F:phosphopantothenoylcysteine decarboxylase activity"/>
    <property type="evidence" value="ECO:0007669"/>
    <property type="project" value="TreeGrafter"/>
</dbReference>
<reference evidence="3 4" key="1">
    <citation type="submission" date="2014-10" db="EMBL/GenBank/DDBJ databases">
        <title>Draft genome of anammox bacterium scalindua brodae, obtained using differential coverage binning of sequence data from two enrichment reactors.</title>
        <authorList>
            <person name="Speth D.R."/>
            <person name="Russ L."/>
            <person name="Kartal B."/>
            <person name="Op den Camp H.J."/>
            <person name="Dutilh B.E."/>
            <person name="Jetten M.S."/>
        </authorList>
    </citation>
    <scope>NUCLEOTIDE SEQUENCE [LARGE SCALE GENOMIC DNA]</scope>
    <source>
        <strain evidence="3">RU1</strain>
    </source>
</reference>
<evidence type="ECO:0000259" key="2">
    <source>
        <dbReference type="Pfam" id="PF02441"/>
    </source>
</evidence>
<accession>A0A0B0ENV3</accession>
<dbReference type="Gene3D" id="3.40.50.1950">
    <property type="entry name" value="Flavin prenyltransferase-like"/>
    <property type="match status" value="1"/>
</dbReference>
<evidence type="ECO:0000256" key="1">
    <source>
        <dbReference type="SAM" id="MobiDB-lite"/>
    </source>
</evidence>
<dbReference type="PANTHER" id="PTHR14359:SF6">
    <property type="entry name" value="PHOSPHOPANTOTHENOYLCYSTEINE DECARBOXYLASE"/>
    <property type="match status" value="1"/>
</dbReference>
<dbReference type="InterPro" id="IPR036551">
    <property type="entry name" value="Flavin_trans-like"/>
</dbReference>
<evidence type="ECO:0000313" key="3">
    <source>
        <dbReference type="EMBL" id="KHE92763.1"/>
    </source>
</evidence>
<dbReference type="InterPro" id="IPR003382">
    <property type="entry name" value="Flavoprotein"/>
</dbReference>
<dbReference type="GO" id="GO:0010181">
    <property type="term" value="F:FMN binding"/>
    <property type="evidence" value="ECO:0007669"/>
    <property type="project" value="TreeGrafter"/>
</dbReference>
<feature type="compositionally biased region" description="Basic residues" evidence="1">
    <location>
        <begin position="228"/>
        <end position="237"/>
    </location>
</feature>
<proteinExistence type="predicted"/>
<evidence type="ECO:0000313" key="4">
    <source>
        <dbReference type="Proteomes" id="UP000030652"/>
    </source>
</evidence>
<dbReference type="GO" id="GO:0071513">
    <property type="term" value="C:phosphopantothenoylcysteine decarboxylase complex"/>
    <property type="evidence" value="ECO:0007669"/>
    <property type="project" value="TreeGrafter"/>
</dbReference>
<dbReference type="PATRIC" id="fig|237368.3.peg.1630"/>
<feature type="domain" description="Flavoprotein" evidence="2">
    <location>
        <begin position="3"/>
        <end position="176"/>
    </location>
</feature>
<name>A0A0B0ENV3_9BACT</name>
<dbReference type="PANTHER" id="PTHR14359">
    <property type="entry name" value="HOMO-OLIGOMERIC FLAVIN CONTAINING CYS DECARBOXYLASE FAMILY"/>
    <property type="match status" value="1"/>
</dbReference>
<dbReference type="AlphaFoldDB" id="A0A0B0ENV3"/>
<dbReference type="Pfam" id="PF02441">
    <property type="entry name" value="Flavoprotein"/>
    <property type="match status" value="1"/>
</dbReference>
<sequence length="237" mass="25818">MTKNIILGVTGSIAAFKAAIIVSKLKSLRFDITVIMTKSAQSFIHPLTFRTLSQNKVVTDIFIDESVYDPHHVSIAHKADLLVIAPATANVIGKLASGIADDALTSTVMAANVPVIIAPAMEENMYMNPITQRNISILQEVGYKFIGPEKGRLASGRTGIGRLADVELIIRSIVDELSNDADPVADLPVNRTDEVNVREESNAKNKTEDKEKKRLRGPAVTKLYESGRKRHGSIRSS</sequence>
<dbReference type="SUPFAM" id="SSF52507">
    <property type="entry name" value="Homo-oligomeric flavin-containing Cys decarboxylases, HFCD"/>
    <property type="match status" value="1"/>
</dbReference>
<organism evidence="3 4">
    <name type="scientific">Candidatus Scalindua brodae</name>
    <dbReference type="NCBI Taxonomy" id="237368"/>
    <lineage>
        <taxon>Bacteria</taxon>
        <taxon>Pseudomonadati</taxon>
        <taxon>Planctomycetota</taxon>
        <taxon>Candidatus Brocadiia</taxon>
        <taxon>Candidatus Brocadiales</taxon>
        <taxon>Candidatus Scalinduaceae</taxon>
        <taxon>Candidatus Scalindua</taxon>
    </lineage>
</organism>
<dbReference type="EMBL" id="JRYO01000093">
    <property type="protein sequence ID" value="KHE92763.1"/>
    <property type="molecule type" value="Genomic_DNA"/>
</dbReference>
<feature type="compositionally biased region" description="Basic and acidic residues" evidence="1">
    <location>
        <begin position="191"/>
        <end position="212"/>
    </location>
</feature>
<feature type="region of interest" description="Disordered" evidence="1">
    <location>
        <begin position="182"/>
        <end position="237"/>
    </location>
</feature>